<evidence type="ECO:0000256" key="4">
    <source>
        <dbReference type="ARBA" id="ARBA00012509"/>
    </source>
</evidence>
<evidence type="ECO:0000256" key="1">
    <source>
        <dbReference type="ARBA" id="ARBA00005046"/>
    </source>
</evidence>
<dbReference type="EC" id="2.7.7.75" evidence="4"/>
<keyword evidence="8" id="KW-1185">Reference proteome</keyword>
<dbReference type="CDD" id="cd00886">
    <property type="entry name" value="MogA_MoaB"/>
    <property type="match status" value="1"/>
</dbReference>
<comment type="pathway">
    <text evidence="1">Cofactor biosynthesis; molybdopterin biosynthesis.</text>
</comment>
<dbReference type="PANTHER" id="PTHR10192:SF5">
    <property type="entry name" value="GEPHYRIN"/>
    <property type="match status" value="1"/>
</dbReference>
<dbReference type="GO" id="GO:0007529">
    <property type="term" value="P:establishment of synaptic specificity at neuromuscular junction"/>
    <property type="evidence" value="ECO:0007669"/>
    <property type="project" value="TreeGrafter"/>
</dbReference>
<dbReference type="Gene3D" id="3.40.980.10">
    <property type="entry name" value="MoaB/Mog-like domain"/>
    <property type="match status" value="2"/>
</dbReference>
<evidence type="ECO:0000313" key="8">
    <source>
        <dbReference type="Proteomes" id="UP000475862"/>
    </source>
</evidence>
<evidence type="ECO:0000259" key="6">
    <source>
        <dbReference type="SMART" id="SM00852"/>
    </source>
</evidence>
<dbReference type="GO" id="GO:0005829">
    <property type="term" value="C:cytosol"/>
    <property type="evidence" value="ECO:0007669"/>
    <property type="project" value="TreeGrafter"/>
</dbReference>
<evidence type="ECO:0000256" key="5">
    <source>
        <dbReference type="ARBA" id="ARBA00023150"/>
    </source>
</evidence>
<gene>
    <name evidence="7" type="ORF">AGLY_014157</name>
</gene>
<protein>
    <recommendedName>
        <fullName evidence="4">molybdopterin adenylyltransferase</fullName>
        <ecNumber evidence="4">2.7.7.75</ecNumber>
    </recommendedName>
</protein>
<dbReference type="PANTHER" id="PTHR10192">
    <property type="entry name" value="MOLYBDOPTERIN BIOSYNTHESIS PROTEIN"/>
    <property type="match status" value="1"/>
</dbReference>
<dbReference type="InterPro" id="IPR005110">
    <property type="entry name" value="MoeA_linker/N"/>
</dbReference>
<dbReference type="AlphaFoldDB" id="A0A6G0T4G9"/>
<dbReference type="SUPFAM" id="SSF53218">
    <property type="entry name" value="Molybdenum cofactor biosynthesis proteins"/>
    <property type="match status" value="2"/>
</dbReference>
<feature type="domain" description="MoaB/Mog" evidence="6">
    <location>
        <begin position="11"/>
        <end position="163"/>
    </location>
</feature>
<reference evidence="7 8" key="1">
    <citation type="submission" date="2019-08" db="EMBL/GenBank/DDBJ databases">
        <title>The genome of the soybean aphid Biotype 1, its phylome, world population structure and adaptation to the North American continent.</title>
        <authorList>
            <person name="Giordano R."/>
            <person name="Donthu R.K."/>
            <person name="Hernandez A.G."/>
            <person name="Wright C.L."/>
            <person name="Zimin A.V."/>
        </authorList>
    </citation>
    <scope>NUCLEOTIDE SEQUENCE [LARGE SCALE GENOMIC DNA]</scope>
    <source>
        <tissue evidence="7">Whole aphids</tissue>
    </source>
</reference>
<dbReference type="GO" id="GO:0061598">
    <property type="term" value="F:molybdopterin adenylyltransferase activity"/>
    <property type="evidence" value="ECO:0007669"/>
    <property type="project" value="UniProtKB-EC"/>
</dbReference>
<dbReference type="Proteomes" id="UP000475862">
    <property type="component" value="Unassembled WGS sequence"/>
</dbReference>
<proteinExistence type="inferred from homology"/>
<dbReference type="FunFam" id="2.170.190.11:FF:000001">
    <property type="entry name" value="Molybdopterin molybdenumtransferase"/>
    <property type="match status" value="1"/>
</dbReference>
<keyword evidence="5" id="KW-0501">Molybdenum cofactor biosynthesis</keyword>
<accession>A0A6G0T4G9</accession>
<dbReference type="GO" id="GO:0098970">
    <property type="term" value="P:postsynaptic neurotransmitter receptor diffusion trapping"/>
    <property type="evidence" value="ECO:0007669"/>
    <property type="project" value="TreeGrafter"/>
</dbReference>
<dbReference type="NCBIfam" id="TIGR00177">
    <property type="entry name" value="molyb_syn"/>
    <property type="match status" value="2"/>
</dbReference>
<dbReference type="GO" id="GO:0099634">
    <property type="term" value="C:postsynaptic specialization membrane"/>
    <property type="evidence" value="ECO:0007669"/>
    <property type="project" value="GOC"/>
</dbReference>
<dbReference type="FunFam" id="3.40.980.10:FF:000001">
    <property type="entry name" value="Molybdopterin molybdenumtransferase"/>
    <property type="match status" value="1"/>
</dbReference>
<comment type="similarity">
    <text evidence="2">In the N-terminal section; belongs to the MoaB/Mog family.</text>
</comment>
<dbReference type="UniPathway" id="UPA00344"/>
<dbReference type="EMBL" id="VYZN01000059">
    <property type="protein sequence ID" value="KAE9525630.1"/>
    <property type="molecule type" value="Genomic_DNA"/>
</dbReference>
<evidence type="ECO:0000256" key="2">
    <source>
        <dbReference type="ARBA" id="ARBA00007589"/>
    </source>
</evidence>
<sequence length="923" mass="103267">MDFEKTTIKVGILTISDSRTSSTSDINSFDSSGHNLIKLINDSNVIKSAKVVQYDCVTDDFDKIQAKMSEWCSERKVDVLLSTGGTGFSSRDVTPEATLGLVQKLTPGISQAIMNESLKLTPMAMLSRAVSGIYEKTLIINLPGSAKASKECLSVVAHTIPHAVSLIKDEKEISKQFHKQLDFTANNKSRVPECVTKIACRPRESQFPKISMKSALNILKEHAVLQYTENNKIKYPVVLIFSTGDELKSIKDSYGDCIRDTNSVMIKQILEQDHYKGQVFNFGIVRDNWDDLCKHFEDAFNNADIIITSGGVSMGEKDLIKHVLKEHFKSKIHFGRVNMKPGMPTTFVTLFFKDTKKYIFCLPGNPVSAGVCTHLFVLPYLRSVSGKKIIIHSLKAKLTHPINGLDIRPEYRRALLKYENGELYVSCLTNHQQSSRLLSFVGSNCLLHLPPSSKKANIESSTIMDVTLIKSIENTYIAPILNETNLSIEIIKKQGISDNIKKEELLLFSCINDVLHLMTENIFEAKTKNIPTDKPIILLVSTINYPMFFSSALGYVLYSPVYSSENLPPFPASIKDGYAIKYINEDCWSPNSNIFNVVQVSVAGTAPDCQKEIKEGECARISTGAPLPPGANCVVQVEDTAVVSKSSDGKVELAISILKEPKLFENVRSIGSDISVGQHLLDQKTVLGPFEIALLRSIGCENVQVYKCPSIHIIPCNDNSAYAISHKLKNMLEVADFKGNLFSQLLCKNLTNFSELFKNVFDYDDVIIICGSFFEFCDVVESHIHIRNDTRKISLGFGRMNHNEKNVVFLHIGICDSDYIYNCVHLFILPFLRFTSGRKKIISSIKTKCNVTLHNLPLDKFEKAELDYENGDFNVTCFTMNHQSCLVNIPSSADKMNNKLKEEKKTELDAIVTENSGSYFIYY</sequence>
<dbReference type="InterPro" id="IPR005111">
    <property type="entry name" value="MoeA_C_domain_IV"/>
</dbReference>
<dbReference type="InterPro" id="IPR001453">
    <property type="entry name" value="MoaB/Mog_dom"/>
</dbReference>
<comment type="caution">
    <text evidence="7">The sequence shown here is derived from an EMBL/GenBank/DDBJ whole genome shotgun (WGS) entry which is preliminary data.</text>
</comment>
<dbReference type="Gene3D" id="2.40.340.10">
    <property type="entry name" value="MoeA, C-terminal, domain IV"/>
    <property type="match status" value="1"/>
</dbReference>
<evidence type="ECO:0000256" key="3">
    <source>
        <dbReference type="ARBA" id="ARBA00008339"/>
    </source>
</evidence>
<dbReference type="GO" id="GO:0006777">
    <property type="term" value="P:Mo-molybdopterin cofactor biosynthetic process"/>
    <property type="evidence" value="ECO:0007669"/>
    <property type="project" value="UniProtKB-KW"/>
</dbReference>
<dbReference type="GO" id="GO:0030425">
    <property type="term" value="C:dendrite"/>
    <property type="evidence" value="ECO:0007669"/>
    <property type="project" value="TreeGrafter"/>
</dbReference>
<dbReference type="GO" id="GO:0072579">
    <property type="term" value="P:glycine receptor clustering"/>
    <property type="evidence" value="ECO:0007669"/>
    <property type="project" value="TreeGrafter"/>
</dbReference>
<dbReference type="SUPFAM" id="SSF63867">
    <property type="entry name" value="MoeA C-terminal domain-like"/>
    <property type="match status" value="1"/>
</dbReference>
<dbReference type="GO" id="GO:0097112">
    <property type="term" value="P:gamma-aminobutyric acid receptor clustering"/>
    <property type="evidence" value="ECO:0007669"/>
    <property type="project" value="TreeGrafter"/>
</dbReference>
<comment type="similarity">
    <text evidence="3">In the C-terminal section; belongs to the MoeA family.</text>
</comment>
<organism evidence="7 8">
    <name type="scientific">Aphis glycines</name>
    <name type="common">Soybean aphid</name>
    <dbReference type="NCBI Taxonomy" id="307491"/>
    <lineage>
        <taxon>Eukaryota</taxon>
        <taxon>Metazoa</taxon>
        <taxon>Ecdysozoa</taxon>
        <taxon>Arthropoda</taxon>
        <taxon>Hexapoda</taxon>
        <taxon>Insecta</taxon>
        <taxon>Pterygota</taxon>
        <taxon>Neoptera</taxon>
        <taxon>Paraneoptera</taxon>
        <taxon>Hemiptera</taxon>
        <taxon>Sternorrhyncha</taxon>
        <taxon>Aphidomorpha</taxon>
        <taxon>Aphidoidea</taxon>
        <taxon>Aphididae</taxon>
        <taxon>Aphidini</taxon>
        <taxon>Aphis</taxon>
        <taxon>Aphis</taxon>
    </lineage>
</organism>
<dbReference type="OrthoDB" id="4349954at2759"/>
<dbReference type="InterPro" id="IPR036135">
    <property type="entry name" value="MoeA_linker/N_sf"/>
</dbReference>
<dbReference type="InterPro" id="IPR036425">
    <property type="entry name" value="MoaB/Mog-like_dom_sf"/>
</dbReference>
<dbReference type="SMART" id="SM00852">
    <property type="entry name" value="MoCF_biosynth"/>
    <property type="match status" value="2"/>
</dbReference>
<dbReference type="GO" id="GO:0061599">
    <property type="term" value="F:molybdopterin molybdotransferase activity"/>
    <property type="evidence" value="ECO:0007669"/>
    <property type="project" value="TreeGrafter"/>
</dbReference>
<dbReference type="Pfam" id="PF03454">
    <property type="entry name" value="MoeA_C"/>
    <property type="match status" value="1"/>
</dbReference>
<feature type="domain" description="MoaB/Mog" evidence="6">
    <location>
        <begin position="239"/>
        <end position="383"/>
    </location>
</feature>
<dbReference type="InterPro" id="IPR036688">
    <property type="entry name" value="MoeA_C_domain_IV_sf"/>
</dbReference>
<dbReference type="InterPro" id="IPR038987">
    <property type="entry name" value="MoeA-like"/>
</dbReference>
<dbReference type="Gene3D" id="2.170.190.11">
    <property type="entry name" value="Molybdopterin biosynthesis moea protein, domain 3"/>
    <property type="match status" value="1"/>
</dbReference>
<name>A0A6G0T4G9_APHGL</name>
<dbReference type="SUPFAM" id="SSF63882">
    <property type="entry name" value="MoeA N-terminal region -like"/>
    <property type="match status" value="1"/>
</dbReference>
<evidence type="ECO:0000313" key="7">
    <source>
        <dbReference type="EMBL" id="KAE9525630.1"/>
    </source>
</evidence>
<dbReference type="Gene3D" id="3.90.105.10">
    <property type="entry name" value="Molybdopterin biosynthesis moea protein, domain 2"/>
    <property type="match status" value="1"/>
</dbReference>
<dbReference type="Pfam" id="PF00994">
    <property type="entry name" value="MoCF_biosynth"/>
    <property type="match status" value="2"/>
</dbReference>
<dbReference type="Pfam" id="PF03453">
    <property type="entry name" value="MoeA_N"/>
    <property type="match status" value="1"/>
</dbReference>